<keyword evidence="10" id="KW-1185">Reference proteome</keyword>
<dbReference type="InterPro" id="IPR035906">
    <property type="entry name" value="MetI-like_sf"/>
</dbReference>
<sequence>MSDRVIPSTSSRRRGLRRQSWVVLLLSAPAFALMAVFLLWPTIQSVRFSAYDWNGLSAGEWVGLGNYRELFRDGLFRSVIANSLTLAVAGTVGAMAIGILWAYGIERRLPGWRAYRFLLFIPVIMPMTVSALLWNLLLDPTGPVNSVANDLGFDNPPLWLGDPDVAMWVVVCVAIWQASGFTMLIILGAMEDVPGELHDAGALDGAGSMRRLFSIVTPYIRGTIATLTIVQFVSLLKAFDLVFALTKGGPGNSTDIMGTYLVEKAFDEARYGYGSAVAVAMTVIMFTISFFLYRRLLGKDDAQ</sequence>
<evidence type="ECO:0000256" key="1">
    <source>
        <dbReference type="ARBA" id="ARBA00004651"/>
    </source>
</evidence>
<evidence type="ECO:0000256" key="4">
    <source>
        <dbReference type="ARBA" id="ARBA00022692"/>
    </source>
</evidence>
<organism evidence="9 10">
    <name type="scientific">Streptomyces mimosae</name>
    <dbReference type="NCBI Taxonomy" id="2586635"/>
    <lineage>
        <taxon>Bacteria</taxon>
        <taxon>Bacillati</taxon>
        <taxon>Actinomycetota</taxon>
        <taxon>Actinomycetes</taxon>
        <taxon>Kitasatosporales</taxon>
        <taxon>Streptomycetaceae</taxon>
        <taxon>Streptomyces</taxon>
    </lineage>
</organism>
<evidence type="ECO:0000256" key="3">
    <source>
        <dbReference type="ARBA" id="ARBA00022475"/>
    </source>
</evidence>
<dbReference type="PANTHER" id="PTHR30193:SF41">
    <property type="entry name" value="DIACETYLCHITOBIOSE UPTAKE SYSTEM PERMEASE PROTEIN NGCF"/>
    <property type="match status" value="1"/>
</dbReference>
<feature type="transmembrane region" description="Helical" evidence="7">
    <location>
        <begin position="117"/>
        <end position="137"/>
    </location>
</feature>
<keyword evidence="5 7" id="KW-1133">Transmembrane helix</keyword>
<gene>
    <name evidence="9" type="ORF">FH607_010845</name>
</gene>
<dbReference type="InterPro" id="IPR000515">
    <property type="entry name" value="MetI-like"/>
</dbReference>
<dbReference type="PROSITE" id="PS50928">
    <property type="entry name" value="ABC_TM1"/>
    <property type="match status" value="1"/>
</dbReference>
<dbReference type="AlphaFoldDB" id="A0A5N6ABX2"/>
<evidence type="ECO:0000256" key="5">
    <source>
        <dbReference type="ARBA" id="ARBA00022989"/>
    </source>
</evidence>
<evidence type="ECO:0000313" key="10">
    <source>
        <dbReference type="Proteomes" id="UP000314251"/>
    </source>
</evidence>
<dbReference type="Pfam" id="PF00528">
    <property type="entry name" value="BPD_transp_1"/>
    <property type="match status" value="1"/>
</dbReference>
<feature type="transmembrane region" description="Helical" evidence="7">
    <location>
        <begin position="21"/>
        <end position="43"/>
    </location>
</feature>
<dbReference type="Proteomes" id="UP000314251">
    <property type="component" value="Unassembled WGS sequence"/>
</dbReference>
<accession>A0A5N6ABX2</accession>
<protein>
    <submittedName>
        <fullName evidence="9">ABC transporter permease subunit</fullName>
    </submittedName>
</protein>
<dbReference type="PANTHER" id="PTHR30193">
    <property type="entry name" value="ABC TRANSPORTER PERMEASE PROTEIN"/>
    <property type="match status" value="1"/>
</dbReference>
<dbReference type="InterPro" id="IPR051393">
    <property type="entry name" value="ABC_transporter_permease"/>
</dbReference>
<dbReference type="EMBL" id="VDLY02000006">
    <property type="protein sequence ID" value="KAB8166327.1"/>
    <property type="molecule type" value="Genomic_DNA"/>
</dbReference>
<name>A0A5N6ABX2_9ACTN</name>
<keyword evidence="3" id="KW-1003">Cell membrane</keyword>
<feature type="transmembrane region" description="Helical" evidence="7">
    <location>
        <begin position="79"/>
        <end position="105"/>
    </location>
</feature>
<reference evidence="9" key="1">
    <citation type="submission" date="2019-10" db="EMBL/GenBank/DDBJ databases">
        <title>Nonomuraea sp. nov., isolated from Phyllanthus amarus.</title>
        <authorList>
            <person name="Klykleung N."/>
            <person name="Tanasupawat S."/>
        </authorList>
    </citation>
    <scope>NUCLEOTIDE SEQUENCE [LARGE SCALE GENOMIC DNA]</scope>
    <source>
        <strain evidence="9">3MP-10</strain>
    </source>
</reference>
<dbReference type="GO" id="GO:0005886">
    <property type="term" value="C:plasma membrane"/>
    <property type="evidence" value="ECO:0007669"/>
    <property type="project" value="UniProtKB-SubCell"/>
</dbReference>
<feature type="transmembrane region" description="Helical" evidence="7">
    <location>
        <begin position="165"/>
        <end position="187"/>
    </location>
</feature>
<proteinExistence type="inferred from homology"/>
<keyword evidence="4 7" id="KW-0812">Transmembrane</keyword>
<dbReference type="SUPFAM" id="SSF161098">
    <property type="entry name" value="MetI-like"/>
    <property type="match status" value="1"/>
</dbReference>
<evidence type="ECO:0000313" key="9">
    <source>
        <dbReference type="EMBL" id="KAB8166327.1"/>
    </source>
</evidence>
<keyword evidence="6 7" id="KW-0472">Membrane</keyword>
<feature type="transmembrane region" description="Helical" evidence="7">
    <location>
        <begin position="271"/>
        <end position="293"/>
    </location>
</feature>
<comment type="similarity">
    <text evidence="7">Belongs to the binding-protein-dependent transport system permease family.</text>
</comment>
<dbReference type="CDD" id="cd06261">
    <property type="entry name" value="TM_PBP2"/>
    <property type="match status" value="1"/>
</dbReference>
<evidence type="ECO:0000256" key="6">
    <source>
        <dbReference type="ARBA" id="ARBA00023136"/>
    </source>
</evidence>
<evidence type="ECO:0000256" key="2">
    <source>
        <dbReference type="ARBA" id="ARBA00022448"/>
    </source>
</evidence>
<feature type="domain" description="ABC transmembrane type-1" evidence="8">
    <location>
        <begin position="80"/>
        <end position="294"/>
    </location>
</feature>
<comment type="caution">
    <text evidence="9">The sequence shown here is derived from an EMBL/GenBank/DDBJ whole genome shotgun (WGS) entry which is preliminary data.</text>
</comment>
<dbReference type="OrthoDB" id="9804439at2"/>
<dbReference type="GO" id="GO:0055085">
    <property type="term" value="P:transmembrane transport"/>
    <property type="evidence" value="ECO:0007669"/>
    <property type="project" value="InterPro"/>
</dbReference>
<dbReference type="RefSeq" id="WP_139667451.1">
    <property type="nucleotide sequence ID" value="NZ_VDLY02000006.1"/>
</dbReference>
<evidence type="ECO:0000256" key="7">
    <source>
        <dbReference type="RuleBase" id="RU363032"/>
    </source>
</evidence>
<feature type="transmembrane region" description="Helical" evidence="7">
    <location>
        <begin position="219"/>
        <end position="239"/>
    </location>
</feature>
<keyword evidence="2 7" id="KW-0813">Transport</keyword>
<evidence type="ECO:0000259" key="8">
    <source>
        <dbReference type="PROSITE" id="PS50928"/>
    </source>
</evidence>
<comment type="subcellular location">
    <subcellularLocation>
        <location evidence="1 7">Cell membrane</location>
        <topology evidence="1 7">Multi-pass membrane protein</topology>
    </subcellularLocation>
</comment>
<dbReference type="Gene3D" id="1.10.3720.10">
    <property type="entry name" value="MetI-like"/>
    <property type="match status" value="1"/>
</dbReference>